<dbReference type="Gene3D" id="3.30.230.10">
    <property type="match status" value="1"/>
</dbReference>
<feature type="region of interest" description="Disordered" evidence="4">
    <location>
        <begin position="50"/>
        <end position="69"/>
    </location>
</feature>
<dbReference type="Proteomes" id="UP001497497">
    <property type="component" value="Unassembled WGS sequence"/>
</dbReference>
<keyword evidence="2" id="KW-0689">Ribosomal protein</keyword>
<dbReference type="GO" id="GO:0005763">
    <property type="term" value="C:mitochondrial small ribosomal subunit"/>
    <property type="evidence" value="ECO:0007669"/>
    <property type="project" value="TreeGrafter"/>
</dbReference>
<dbReference type="SUPFAM" id="SSF54211">
    <property type="entry name" value="Ribosomal protein S5 domain 2-like"/>
    <property type="match status" value="1"/>
</dbReference>
<evidence type="ECO:0000313" key="5">
    <source>
        <dbReference type="EMBL" id="CAL1544524.1"/>
    </source>
</evidence>
<dbReference type="PANTHER" id="PTHR21569:SF1">
    <property type="entry name" value="SMALL RIBOSOMAL SUBUNIT PROTEIN US9M"/>
    <property type="match status" value="1"/>
</dbReference>
<feature type="compositionally biased region" description="Basic and acidic residues" evidence="4">
    <location>
        <begin position="394"/>
        <end position="410"/>
    </location>
</feature>
<evidence type="ECO:0000256" key="3">
    <source>
        <dbReference type="ARBA" id="ARBA00023274"/>
    </source>
</evidence>
<evidence type="ECO:0008006" key="7">
    <source>
        <dbReference type="Google" id="ProtNLM"/>
    </source>
</evidence>
<keyword evidence="6" id="KW-1185">Reference proteome</keyword>
<evidence type="ECO:0000256" key="1">
    <source>
        <dbReference type="ARBA" id="ARBA00005251"/>
    </source>
</evidence>
<gene>
    <name evidence="5" type="ORF">GSLYS_00018037001</name>
</gene>
<evidence type="ECO:0000313" key="6">
    <source>
        <dbReference type="Proteomes" id="UP001497497"/>
    </source>
</evidence>
<dbReference type="InterPro" id="IPR000754">
    <property type="entry name" value="Ribosomal_uS9"/>
</dbReference>
<dbReference type="InterPro" id="IPR020568">
    <property type="entry name" value="Ribosomal_Su5_D2-typ_SF"/>
</dbReference>
<accession>A0AAV2IE63</accession>
<dbReference type="GO" id="GO:0006412">
    <property type="term" value="P:translation"/>
    <property type="evidence" value="ECO:0007669"/>
    <property type="project" value="InterPro"/>
</dbReference>
<name>A0AAV2IE63_LYMST</name>
<dbReference type="PANTHER" id="PTHR21569">
    <property type="entry name" value="RIBOSOMAL PROTEIN S9"/>
    <property type="match status" value="1"/>
</dbReference>
<dbReference type="GO" id="GO:0003723">
    <property type="term" value="F:RNA binding"/>
    <property type="evidence" value="ECO:0007669"/>
    <property type="project" value="TreeGrafter"/>
</dbReference>
<dbReference type="AlphaFoldDB" id="A0AAV2IE63"/>
<evidence type="ECO:0000256" key="2">
    <source>
        <dbReference type="ARBA" id="ARBA00022980"/>
    </source>
</evidence>
<dbReference type="GO" id="GO:0003735">
    <property type="term" value="F:structural constituent of ribosome"/>
    <property type="evidence" value="ECO:0007669"/>
    <property type="project" value="InterPro"/>
</dbReference>
<protein>
    <recommendedName>
        <fullName evidence="7">28S ribosomal protein S9, mitochondrial</fullName>
    </recommendedName>
</protein>
<organism evidence="5 6">
    <name type="scientific">Lymnaea stagnalis</name>
    <name type="common">Great pond snail</name>
    <name type="synonym">Helix stagnalis</name>
    <dbReference type="NCBI Taxonomy" id="6523"/>
    <lineage>
        <taxon>Eukaryota</taxon>
        <taxon>Metazoa</taxon>
        <taxon>Spiralia</taxon>
        <taxon>Lophotrochozoa</taxon>
        <taxon>Mollusca</taxon>
        <taxon>Gastropoda</taxon>
        <taxon>Heterobranchia</taxon>
        <taxon>Euthyneura</taxon>
        <taxon>Panpulmonata</taxon>
        <taxon>Hygrophila</taxon>
        <taxon>Lymnaeoidea</taxon>
        <taxon>Lymnaeidae</taxon>
        <taxon>Lymnaea</taxon>
    </lineage>
</organism>
<dbReference type="EMBL" id="CAXITT010000626">
    <property type="protein sequence ID" value="CAL1544524.1"/>
    <property type="molecule type" value="Genomic_DNA"/>
</dbReference>
<proteinExistence type="inferred from homology"/>
<evidence type="ECO:0000256" key="4">
    <source>
        <dbReference type="SAM" id="MobiDB-lite"/>
    </source>
</evidence>
<dbReference type="Pfam" id="PF00380">
    <property type="entry name" value="Ribosomal_S9"/>
    <property type="match status" value="1"/>
</dbReference>
<comment type="similarity">
    <text evidence="1">Belongs to the universal ribosomal protein uS9 family.</text>
</comment>
<dbReference type="InterPro" id="IPR014721">
    <property type="entry name" value="Ribsml_uS5_D2-typ_fold_subgr"/>
</dbReference>
<sequence length="418" mass="48164">MASNIPWMTRLVRMNCFAKQRIYPIAISIFQDGNLTLNHVVQQQRTYDVKNDSTDHGENFSISPPKIENKPTTKTITISRAMKAYMERAKSHDNMMKAEVADYEIGKRHLANIMGEDPDNFTQADVDRAIEYLLPSGLFDKKARPLLKNPYEIFPKRKVAQFSLDGRPLHWLYFTALPNFYSILHDITCKMEDLKALEDKLLSENKTEDLNVPPLNLASSEWLTYQQLKDKFVEKVQEKDYQHFLVMMERLVSHPLSHRELPFIMAFRNMLTNESLDTNPPQIEYDAEGRSFSCAEGTRKDSWAYVKLYMPGTGKVTINGKDLSYFTNFLYRESLLFPLSLAGVIGQVDIEAEAMYGGPTGHCGAIRLAVSRALCAFVDKDVKEKLRLTGMLTRDPRKRERKKPGQEGARKKFTWKKR</sequence>
<comment type="caution">
    <text evidence="5">The sequence shown here is derived from an EMBL/GenBank/DDBJ whole genome shotgun (WGS) entry which is preliminary data.</text>
</comment>
<feature type="region of interest" description="Disordered" evidence="4">
    <location>
        <begin position="393"/>
        <end position="418"/>
    </location>
</feature>
<keyword evidence="3" id="KW-0687">Ribonucleoprotein</keyword>
<reference evidence="5 6" key="1">
    <citation type="submission" date="2024-04" db="EMBL/GenBank/DDBJ databases">
        <authorList>
            <consortium name="Genoscope - CEA"/>
            <person name="William W."/>
        </authorList>
    </citation>
    <scope>NUCLEOTIDE SEQUENCE [LARGE SCALE GENOMIC DNA]</scope>
</reference>